<feature type="region of interest" description="Disordered" evidence="2">
    <location>
        <begin position="1"/>
        <end position="25"/>
    </location>
</feature>
<dbReference type="PANTHER" id="PTHR18964">
    <property type="entry name" value="ROK (REPRESSOR, ORF, KINASE) FAMILY"/>
    <property type="match status" value="1"/>
</dbReference>
<dbReference type="SUPFAM" id="SSF53067">
    <property type="entry name" value="Actin-like ATPase domain"/>
    <property type="match status" value="1"/>
</dbReference>
<proteinExistence type="inferred from homology"/>
<reference evidence="3 4" key="1">
    <citation type="submission" date="2018-03" db="EMBL/GenBank/DDBJ databases">
        <title>The draft genome of Mesorhizobium soli JCM 19897.</title>
        <authorList>
            <person name="Li L."/>
            <person name="Liu L."/>
            <person name="Liang L."/>
            <person name="Wang T."/>
            <person name="Zhang X."/>
        </authorList>
    </citation>
    <scope>NUCLEOTIDE SEQUENCE [LARGE SCALE GENOMIC DNA]</scope>
    <source>
        <strain evidence="3 4">JCM 19897</strain>
    </source>
</reference>
<comment type="similarity">
    <text evidence="1">Belongs to the ROK (NagC/XylR) family.</text>
</comment>
<sequence length="410" mass="43404">MTGTVFQSGGTHQITLGKNPERTRDHNRRVVLDVVRQHGSLGRMQIARLTQLTAQAIANIVDELVGENLLMETGRLRSGRGQPPIQFAVNPDGAITMGVEIASDHMVTSVLDLAGHPCSRRITAVRDASPGQVVAHLRTEMEAVRSAFPAPLLGLGVVMPGPFEIEGMTSVGPTTLPGWAGIDVAAFIGEACGEAVIVENDATAAAVGERLFGAGRSISSFAMIYFGAGVGMGVIQDGAPYRGAFGNAGEIGHIVVVPHGKVCPCGQKGCLERYASLHALQERLTEAGMERRDFAGLVRLHAERHPILLEWIEETSTRLAPMIGMIENIIDPETIVLGGTLPDAVIDEIIARMGQLPISVASRRARSLPRVLRGQTGQYTAALGAAALPLFEITTPKLETSAAALSELEG</sequence>
<dbReference type="Pfam" id="PF00480">
    <property type="entry name" value="ROK"/>
    <property type="match status" value="1"/>
</dbReference>
<dbReference type="InterPro" id="IPR036390">
    <property type="entry name" value="WH_DNA-bd_sf"/>
</dbReference>
<feature type="compositionally biased region" description="Polar residues" evidence="2">
    <location>
        <begin position="1"/>
        <end position="16"/>
    </location>
</feature>
<accession>A0A2P7S3L6</accession>
<dbReference type="AlphaFoldDB" id="A0A2P7S3L6"/>
<dbReference type="RefSeq" id="WP_106726331.1">
    <property type="nucleotide sequence ID" value="NZ_PXYL01000015.1"/>
</dbReference>
<evidence type="ECO:0000313" key="4">
    <source>
        <dbReference type="Proteomes" id="UP000240653"/>
    </source>
</evidence>
<organism evidence="3 4">
    <name type="scientific">Pseudaminobacter soli</name>
    <name type="common">ex Li et al. 2025</name>
    <dbReference type="NCBI Taxonomy" id="1295366"/>
    <lineage>
        <taxon>Bacteria</taxon>
        <taxon>Pseudomonadati</taxon>
        <taxon>Pseudomonadota</taxon>
        <taxon>Alphaproteobacteria</taxon>
        <taxon>Hyphomicrobiales</taxon>
        <taxon>Phyllobacteriaceae</taxon>
        <taxon>Pseudaminobacter</taxon>
    </lineage>
</organism>
<dbReference type="OrthoDB" id="49685at2"/>
<dbReference type="Gene3D" id="1.10.10.10">
    <property type="entry name" value="Winged helix-like DNA-binding domain superfamily/Winged helix DNA-binding domain"/>
    <property type="match status" value="1"/>
</dbReference>
<keyword evidence="3" id="KW-0418">Kinase</keyword>
<dbReference type="InterPro" id="IPR036388">
    <property type="entry name" value="WH-like_DNA-bd_sf"/>
</dbReference>
<keyword evidence="3" id="KW-0808">Transferase</keyword>
<dbReference type="PANTHER" id="PTHR18964:SF149">
    <property type="entry name" value="BIFUNCTIONAL UDP-N-ACETYLGLUCOSAMINE 2-EPIMERASE_N-ACETYLMANNOSAMINE KINASE"/>
    <property type="match status" value="1"/>
</dbReference>
<protein>
    <submittedName>
        <fullName evidence="3">Sugar kinase</fullName>
    </submittedName>
</protein>
<dbReference type="Gene3D" id="3.30.420.40">
    <property type="match status" value="2"/>
</dbReference>
<evidence type="ECO:0000256" key="2">
    <source>
        <dbReference type="SAM" id="MobiDB-lite"/>
    </source>
</evidence>
<gene>
    <name evidence="3" type="ORF">C7I85_22820</name>
</gene>
<evidence type="ECO:0000256" key="1">
    <source>
        <dbReference type="ARBA" id="ARBA00006479"/>
    </source>
</evidence>
<dbReference type="EMBL" id="PXYL01000015">
    <property type="protein sequence ID" value="PSJ57075.1"/>
    <property type="molecule type" value="Genomic_DNA"/>
</dbReference>
<name>A0A2P7S3L6_9HYPH</name>
<keyword evidence="4" id="KW-1185">Reference proteome</keyword>
<dbReference type="Proteomes" id="UP000240653">
    <property type="component" value="Unassembled WGS sequence"/>
</dbReference>
<dbReference type="InterPro" id="IPR043129">
    <property type="entry name" value="ATPase_NBD"/>
</dbReference>
<evidence type="ECO:0000313" key="3">
    <source>
        <dbReference type="EMBL" id="PSJ57075.1"/>
    </source>
</evidence>
<dbReference type="SUPFAM" id="SSF46785">
    <property type="entry name" value="Winged helix' DNA-binding domain"/>
    <property type="match status" value="1"/>
</dbReference>
<dbReference type="InterPro" id="IPR000600">
    <property type="entry name" value="ROK"/>
</dbReference>
<dbReference type="GO" id="GO:0016301">
    <property type="term" value="F:kinase activity"/>
    <property type="evidence" value="ECO:0007669"/>
    <property type="project" value="UniProtKB-KW"/>
</dbReference>
<comment type="caution">
    <text evidence="3">The sequence shown here is derived from an EMBL/GenBank/DDBJ whole genome shotgun (WGS) entry which is preliminary data.</text>
</comment>